<dbReference type="OrthoDB" id="3229174at2"/>
<protein>
    <submittedName>
        <fullName evidence="8">3-hydroxyacyl-CoA dehydrogenase family protein</fullName>
    </submittedName>
</protein>
<evidence type="ECO:0000259" key="6">
    <source>
        <dbReference type="Pfam" id="PF00725"/>
    </source>
</evidence>
<evidence type="ECO:0000259" key="7">
    <source>
        <dbReference type="Pfam" id="PF02737"/>
    </source>
</evidence>
<sequence length="288" mass="30112">MRVGVLGVGVMGIGVAQCLAGAGHDVVAVDPDDGARASAPTRLRDGLRLHALLGGPGARHAPGTVLARVRWAEDPAALAEAEFVVECVLERLPVKEAAYRALDRVCPRATVFASCTSAIPIGLLGGFTGRPDRVIGTHFMNPAPLKPAVEVVRAEATSDDTLDRTVRLLAGMGKRAIVVGDAPGFVSNRVLMLAVNQAAEVAGAGTADADTVDEVFETCLGHPMGPLRTADLIGLDTVLDTLLVLRECTGDAVFEPCRQLRDLVRAGRLGRKSGRGFHDYSGRGDSLP</sequence>
<evidence type="ECO:0000256" key="4">
    <source>
        <dbReference type="PIRSR" id="PIRSR000105-1"/>
    </source>
</evidence>
<keyword evidence="3" id="KW-0560">Oxidoreductase</keyword>
<dbReference type="PANTHER" id="PTHR48075:SF5">
    <property type="entry name" value="3-HYDROXYBUTYRYL-COA DEHYDROGENASE"/>
    <property type="match status" value="1"/>
</dbReference>
<feature type="binding site" evidence="5">
    <location>
        <position position="30"/>
    </location>
    <ligand>
        <name>NAD(+)</name>
        <dbReference type="ChEBI" id="CHEBI:57540"/>
    </ligand>
</feature>
<reference evidence="8 9" key="2">
    <citation type="submission" date="2019-09" db="EMBL/GenBank/DDBJ databases">
        <authorList>
            <person name="Jin C."/>
        </authorList>
    </citation>
    <scope>NUCLEOTIDE SEQUENCE [LARGE SCALE GENOMIC DNA]</scope>
    <source>
        <strain evidence="8 9">AN110305</strain>
    </source>
</reference>
<dbReference type="PANTHER" id="PTHR48075">
    <property type="entry name" value="3-HYDROXYACYL-COA DEHYDROGENASE FAMILY PROTEIN"/>
    <property type="match status" value="1"/>
</dbReference>
<dbReference type="AlphaFoldDB" id="A0A5B2XUQ8"/>
<feature type="binding site" evidence="5">
    <location>
        <position position="141"/>
    </location>
    <ligand>
        <name>NAD(+)</name>
        <dbReference type="ChEBI" id="CHEBI:57540"/>
    </ligand>
</feature>
<feature type="binding site" evidence="5">
    <location>
        <begin position="7"/>
        <end position="12"/>
    </location>
    <ligand>
        <name>NAD(+)</name>
        <dbReference type="ChEBI" id="CHEBI:57540"/>
    </ligand>
</feature>
<dbReference type="EMBL" id="VUOB01000002">
    <property type="protein sequence ID" value="KAA2266544.1"/>
    <property type="molecule type" value="Genomic_DNA"/>
</dbReference>
<evidence type="ECO:0000256" key="5">
    <source>
        <dbReference type="PIRSR" id="PIRSR000105-2"/>
    </source>
</evidence>
<feature type="binding site" evidence="5">
    <location>
        <position position="272"/>
    </location>
    <ligand>
        <name>NAD(+)</name>
        <dbReference type="ChEBI" id="CHEBI:57540"/>
    </ligand>
</feature>
<dbReference type="SUPFAM" id="SSF51735">
    <property type="entry name" value="NAD(P)-binding Rossmann-fold domains"/>
    <property type="match status" value="1"/>
</dbReference>
<accession>A0A5B2XUQ8</accession>
<dbReference type="RefSeq" id="WP_149847651.1">
    <property type="nucleotide sequence ID" value="NZ_VUOB01000002.1"/>
</dbReference>
<evidence type="ECO:0000256" key="2">
    <source>
        <dbReference type="ARBA" id="ARBA00009463"/>
    </source>
</evidence>
<comment type="similarity">
    <text evidence="2">Belongs to the 3-hydroxyacyl-CoA dehydrogenase family.</text>
</comment>
<dbReference type="Pfam" id="PF00725">
    <property type="entry name" value="3HCDH"/>
    <property type="match status" value="1"/>
</dbReference>
<feature type="domain" description="3-hydroxyacyl-CoA dehydrogenase C-terminal" evidence="6">
    <location>
        <begin position="184"/>
        <end position="280"/>
    </location>
</feature>
<feature type="binding site" evidence="5">
    <location>
        <position position="117"/>
    </location>
    <ligand>
        <name>NAD(+)</name>
        <dbReference type="ChEBI" id="CHEBI:57540"/>
    </ligand>
</feature>
<keyword evidence="9" id="KW-1185">Reference proteome</keyword>
<dbReference type="GO" id="GO:0016616">
    <property type="term" value="F:oxidoreductase activity, acting on the CH-OH group of donors, NAD or NADP as acceptor"/>
    <property type="evidence" value="ECO:0007669"/>
    <property type="project" value="InterPro"/>
</dbReference>
<dbReference type="InterPro" id="IPR006176">
    <property type="entry name" value="3-OHacyl-CoA_DH_NAD-bd"/>
</dbReference>
<keyword evidence="5" id="KW-0520">NAD</keyword>
<name>A0A5B2XUQ8_9PSEU</name>
<dbReference type="InterPro" id="IPR036291">
    <property type="entry name" value="NAD(P)-bd_dom_sf"/>
</dbReference>
<dbReference type="GO" id="GO:0006631">
    <property type="term" value="P:fatty acid metabolic process"/>
    <property type="evidence" value="ECO:0007669"/>
    <property type="project" value="InterPro"/>
</dbReference>
<gene>
    <name evidence="8" type="ORF">F0L68_02050</name>
</gene>
<dbReference type="PIRSF" id="PIRSF000105">
    <property type="entry name" value="HCDH"/>
    <property type="match status" value="1"/>
</dbReference>
<dbReference type="InterPro" id="IPR008927">
    <property type="entry name" value="6-PGluconate_DH-like_C_sf"/>
</dbReference>
<evidence type="ECO:0000313" key="8">
    <source>
        <dbReference type="EMBL" id="KAA2266544.1"/>
    </source>
</evidence>
<dbReference type="Pfam" id="PF02737">
    <property type="entry name" value="3HCDH_N"/>
    <property type="match status" value="1"/>
</dbReference>
<dbReference type="SUPFAM" id="SSF48179">
    <property type="entry name" value="6-phosphogluconate dehydrogenase C-terminal domain-like"/>
    <property type="match status" value="1"/>
</dbReference>
<dbReference type="InterPro" id="IPR013328">
    <property type="entry name" value="6PGD_dom2"/>
</dbReference>
<proteinExistence type="inferred from homology"/>
<dbReference type="GO" id="GO:0070403">
    <property type="term" value="F:NAD+ binding"/>
    <property type="evidence" value="ECO:0007669"/>
    <property type="project" value="InterPro"/>
</dbReference>
<comment type="caution">
    <text evidence="8">The sequence shown here is derived from an EMBL/GenBank/DDBJ whole genome shotgun (WGS) entry which is preliminary data.</text>
</comment>
<feature type="site" description="Important for catalytic activity" evidence="4">
    <location>
        <position position="138"/>
    </location>
</feature>
<dbReference type="InterPro" id="IPR022694">
    <property type="entry name" value="3-OHacyl-CoA_DH"/>
</dbReference>
<comment type="pathway">
    <text evidence="1">Lipid metabolism; butanoate metabolism.</text>
</comment>
<dbReference type="Gene3D" id="3.40.50.720">
    <property type="entry name" value="NAD(P)-binding Rossmann-like Domain"/>
    <property type="match status" value="1"/>
</dbReference>
<evidence type="ECO:0000256" key="1">
    <source>
        <dbReference type="ARBA" id="ARBA00005086"/>
    </source>
</evidence>
<feature type="domain" description="3-hydroxyacyl-CoA dehydrogenase NAD binding" evidence="7">
    <location>
        <begin position="3"/>
        <end position="181"/>
    </location>
</feature>
<feature type="binding site" evidence="5">
    <location>
        <position position="90"/>
    </location>
    <ligand>
        <name>NAD(+)</name>
        <dbReference type="ChEBI" id="CHEBI:57540"/>
    </ligand>
</feature>
<dbReference type="InterPro" id="IPR006108">
    <property type="entry name" value="3HC_DH_C"/>
</dbReference>
<dbReference type="Gene3D" id="1.10.1040.10">
    <property type="entry name" value="N-(1-d-carboxylethyl)-l-norvaline Dehydrogenase, domain 2"/>
    <property type="match status" value="1"/>
</dbReference>
<evidence type="ECO:0000313" key="9">
    <source>
        <dbReference type="Proteomes" id="UP000323454"/>
    </source>
</evidence>
<feature type="binding site" evidence="5">
    <location>
        <position position="95"/>
    </location>
    <ligand>
        <name>NAD(+)</name>
        <dbReference type="ChEBI" id="CHEBI:57540"/>
    </ligand>
</feature>
<dbReference type="Proteomes" id="UP000323454">
    <property type="component" value="Unassembled WGS sequence"/>
</dbReference>
<organism evidence="8 9">
    <name type="scientific">Solihabitans fulvus</name>
    <dbReference type="NCBI Taxonomy" id="1892852"/>
    <lineage>
        <taxon>Bacteria</taxon>
        <taxon>Bacillati</taxon>
        <taxon>Actinomycetota</taxon>
        <taxon>Actinomycetes</taxon>
        <taxon>Pseudonocardiales</taxon>
        <taxon>Pseudonocardiaceae</taxon>
        <taxon>Solihabitans</taxon>
    </lineage>
</organism>
<evidence type="ECO:0000256" key="3">
    <source>
        <dbReference type="ARBA" id="ARBA00023002"/>
    </source>
</evidence>
<reference evidence="8 9" key="1">
    <citation type="submission" date="2019-09" db="EMBL/GenBank/DDBJ databases">
        <title>Goodfellowia gen. nov., a new genus of the Pseudonocardineae related to Actinoalloteichus, containing Goodfellowia coeruleoviolacea gen. nov., comb. nov. gen. nov., comb. nov.</title>
        <authorList>
            <person name="Labeda D."/>
        </authorList>
    </citation>
    <scope>NUCLEOTIDE SEQUENCE [LARGE SCALE GENOMIC DNA]</scope>
    <source>
        <strain evidence="8 9">AN110305</strain>
    </source>
</reference>